<reference evidence="16 18" key="1">
    <citation type="journal article" date="2008" name="Science">
        <title>The Physcomitrella genome reveals evolutionary insights into the conquest of land by plants.</title>
        <authorList>
            <person name="Rensing S."/>
            <person name="Lang D."/>
            <person name="Zimmer A."/>
            <person name="Terry A."/>
            <person name="Salamov A."/>
            <person name="Shapiro H."/>
            <person name="Nishiyama T."/>
            <person name="Perroud P.-F."/>
            <person name="Lindquist E."/>
            <person name="Kamisugi Y."/>
            <person name="Tanahashi T."/>
            <person name="Sakakibara K."/>
            <person name="Fujita T."/>
            <person name="Oishi K."/>
            <person name="Shin-I T."/>
            <person name="Kuroki Y."/>
            <person name="Toyoda A."/>
            <person name="Suzuki Y."/>
            <person name="Hashimoto A."/>
            <person name="Yamaguchi K."/>
            <person name="Sugano A."/>
            <person name="Kohara Y."/>
            <person name="Fujiyama A."/>
            <person name="Anterola A."/>
            <person name="Aoki S."/>
            <person name="Ashton N."/>
            <person name="Barbazuk W.B."/>
            <person name="Barker E."/>
            <person name="Bennetzen J."/>
            <person name="Bezanilla M."/>
            <person name="Blankenship R."/>
            <person name="Cho S.H."/>
            <person name="Dutcher S."/>
            <person name="Estelle M."/>
            <person name="Fawcett J.A."/>
            <person name="Gundlach H."/>
            <person name="Hanada K."/>
            <person name="Heyl A."/>
            <person name="Hicks K.A."/>
            <person name="Hugh J."/>
            <person name="Lohr M."/>
            <person name="Mayer K."/>
            <person name="Melkozernov A."/>
            <person name="Murata T."/>
            <person name="Nelson D."/>
            <person name="Pils B."/>
            <person name="Prigge M."/>
            <person name="Reiss B."/>
            <person name="Renner T."/>
            <person name="Rombauts S."/>
            <person name="Rushton P."/>
            <person name="Sanderfoot A."/>
            <person name="Schween G."/>
            <person name="Shiu S.-H."/>
            <person name="Stueber K."/>
            <person name="Theodoulou F.L."/>
            <person name="Tu H."/>
            <person name="Van de Peer Y."/>
            <person name="Verrier P.J."/>
            <person name="Waters E."/>
            <person name="Wood A."/>
            <person name="Yang L."/>
            <person name="Cove D."/>
            <person name="Cuming A."/>
            <person name="Hasebe M."/>
            <person name="Lucas S."/>
            <person name="Mishler D.B."/>
            <person name="Reski R."/>
            <person name="Grigoriev I."/>
            <person name="Quatrano R.S."/>
            <person name="Boore J.L."/>
        </authorList>
    </citation>
    <scope>NUCLEOTIDE SEQUENCE [LARGE SCALE GENOMIC DNA]</scope>
    <source>
        <strain evidence="17 18">cv. Gransden 2004</strain>
    </source>
</reference>
<feature type="compositionally biased region" description="Pro residues" evidence="13">
    <location>
        <begin position="60"/>
        <end position="213"/>
    </location>
</feature>
<evidence type="ECO:0000256" key="11">
    <source>
        <dbReference type="ARBA" id="ARBA00023136"/>
    </source>
</evidence>
<dbReference type="FunCoup" id="A0A2K1JC34">
    <property type="interactions" value="698"/>
</dbReference>
<dbReference type="PROSITE" id="PS50011">
    <property type="entry name" value="PROTEIN_KINASE_DOM"/>
    <property type="match status" value="1"/>
</dbReference>
<evidence type="ECO:0000256" key="8">
    <source>
        <dbReference type="ARBA" id="ARBA00022777"/>
    </source>
</evidence>
<dbReference type="InterPro" id="IPR000719">
    <property type="entry name" value="Prot_kinase_dom"/>
</dbReference>
<feature type="transmembrane region" description="Helical" evidence="14">
    <location>
        <begin position="237"/>
        <end position="259"/>
    </location>
</feature>
<dbReference type="GeneID" id="112292524"/>
<evidence type="ECO:0000256" key="9">
    <source>
        <dbReference type="ARBA" id="ARBA00022840"/>
    </source>
</evidence>
<dbReference type="SUPFAM" id="SSF56112">
    <property type="entry name" value="Protein kinase-like (PK-like)"/>
    <property type="match status" value="1"/>
</dbReference>
<feature type="compositionally biased region" description="Pro residues" evidence="13">
    <location>
        <begin position="741"/>
        <end position="752"/>
    </location>
</feature>
<dbReference type="FunFam" id="3.30.200.20:FF:000212">
    <property type="entry name" value="Proline-rich receptor-like protein kinase PERK8"/>
    <property type="match status" value="1"/>
</dbReference>
<evidence type="ECO:0000256" key="1">
    <source>
        <dbReference type="ARBA" id="ARBA00004162"/>
    </source>
</evidence>
<sequence length="801" mass="84339">MSATPPTSGGVPPVVSPPTPNAVPPVAVNPPVVPPPVATPPTIPPATPVVNPPTATVPPAATPPVPVAVPPTATPPVPVAVPPVVSPPPPVAVPPVVSPPPPVAVPPVVSPPPPVAVPPVVSPPPPVAVPPVVSPPPPVAVSPALSPPAPVAVPPTLSPPPPDALPPSVSTPPPPALSPPSPTSSSPPQPTPVPPSAPGGTPPSPILLSPPPAVNRTSPPAALTPPASTSSNSSSTAIIAGVVGGGALLALVALVLLFVCCRKKRSRKDTLPYITPHGGGIHGAGKIASAYNATGTSDLKGYAVDGNPTVYPPGSVPLPPEGVASVGNSRIFFTYDELHKATNGFDHGNLLGEGGFGRVYKGELPNGKLVAVKQLTVGGGQGDREFRAEVEIISRVHHRHLVSLVGYCISDKQRLLVYDFVPNGTLDVNLYGRGKPVMTWDLRVRVALGAARGLAYLHEDCHPRIIHRDIKSSNILLDDKYEAQVADFGLARPASDTNTHVSTRVMGTFGYLAPEYAQSGKLTEKSDVYSFGVMLLELITGRKPVDTRDPNGAVSLVELARPLMTKAMEDGDLDELVDPRLGDNYDPKELFRMIEVAASCVRQTANKRPKMGQVVRALESEEENAGLYQNLKPGHSSEYESEFDRYEGSNYDTQAYLADLKRGKKSNPSDISYESDDTSEYPTESVPSSSGEYESMIRPKTEPMGRANMGKERGPISMRTDRGFSMTGRGSRSENYSVLPSMPPTRPAPPRPDSSSDQSGSLRSDTVFKPPPPPPNYNEDYVSIDFNSIESKKEDRRRFME</sequence>
<dbReference type="GO" id="GO:0004674">
    <property type="term" value="F:protein serine/threonine kinase activity"/>
    <property type="evidence" value="ECO:0007669"/>
    <property type="project" value="UniProtKB-KW"/>
</dbReference>
<dbReference type="EnsemblPlants" id="Pp3c15_5330V3.1">
    <property type="protein sequence ID" value="Pp3c15_5330V3.1"/>
    <property type="gene ID" value="Pp3c15_5330"/>
</dbReference>
<dbReference type="PROSITE" id="PS00108">
    <property type="entry name" value="PROTEIN_KINASE_ST"/>
    <property type="match status" value="1"/>
</dbReference>
<dbReference type="EMBL" id="ABEU02000015">
    <property type="protein sequence ID" value="PNR39077.1"/>
    <property type="molecule type" value="Genomic_DNA"/>
</dbReference>
<feature type="region of interest" description="Disordered" evidence="13">
    <location>
        <begin position="661"/>
        <end position="801"/>
    </location>
</feature>
<dbReference type="InterPro" id="IPR008271">
    <property type="entry name" value="Ser/Thr_kinase_AS"/>
</dbReference>
<dbReference type="Pfam" id="PF07714">
    <property type="entry name" value="PK_Tyr_Ser-Thr"/>
    <property type="match status" value="1"/>
</dbReference>
<reference evidence="16 18" key="2">
    <citation type="journal article" date="2018" name="Plant J.">
        <title>The Physcomitrella patens chromosome-scale assembly reveals moss genome structure and evolution.</title>
        <authorList>
            <person name="Lang D."/>
            <person name="Ullrich K.K."/>
            <person name="Murat F."/>
            <person name="Fuchs J."/>
            <person name="Jenkins J."/>
            <person name="Haas F.B."/>
            <person name="Piednoel M."/>
            <person name="Gundlach H."/>
            <person name="Van Bel M."/>
            <person name="Meyberg R."/>
            <person name="Vives C."/>
            <person name="Morata J."/>
            <person name="Symeonidi A."/>
            <person name="Hiss M."/>
            <person name="Muchero W."/>
            <person name="Kamisugi Y."/>
            <person name="Saleh O."/>
            <person name="Blanc G."/>
            <person name="Decker E.L."/>
            <person name="van Gessel N."/>
            <person name="Grimwood J."/>
            <person name="Hayes R.D."/>
            <person name="Graham S.W."/>
            <person name="Gunter L.E."/>
            <person name="McDaniel S.F."/>
            <person name="Hoernstein S.N.W."/>
            <person name="Larsson A."/>
            <person name="Li F.W."/>
            <person name="Perroud P.F."/>
            <person name="Phillips J."/>
            <person name="Ranjan P."/>
            <person name="Rokshar D.S."/>
            <person name="Rothfels C.J."/>
            <person name="Schneider L."/>
            <person name="Shu S."/>
            <person name="Stevenson D.W."/>
            <person name="Thummler F."/>
            <person name="Tillich M."/>
            <person name="Villarreal Aguilar J.C."/>
            <person name="Widiez T."/>
            <person name="Wong G.K."/>
            <person name="Wymore A."/>
            <person name="Zhang Y."/>
            <person name="Zimmer A.D."/>
            <person name="Quatrano R.S."/>
            <person name="Mayer K.F.X."/>
            <person name="Goodstein D."/>
            <person name="Casacuberta J.M."/>
            <person name="Vandepoele K."/>
            <person name="Reski R."/>
            <person name="Cuming A.C."/>
            <person name="Tuskan G.A."/>
            <person name="Maumus F."/>
            <person name="Salse J."/>
            <person name="Schmutz J."/>
            <person name="Rensing S.A."/>
        </authorList>
    </citation>
    <scope>NUCLEOTIDE SEQUENCE [LARGE SCALE GENOMIC DNA]</scope>
    <source>
        <strain evidence="17 18">cv. Gransden 2004</strain>
    </source>
</reference>
<dbReference type="InterPro" id="IPR017441">
    <property type="entry name" value="Protein_kinase_ATP_BS"/>
</dbReference>
<keyword evidence="4" id="KW-0723">Serine/threonine-protein kinase</keyword>
<dbReference type="InterPro" id="IPR001245">
    <property type="entry name" value="Ser-Thr/Tyr_kinase_cat_dom"/>
</dbReference>
<proteinExistence type="predicted"/>
<accession>A0A2K1JC34</accession>
<dbReference type="FunFam" id="1.10.510.10:FF:000783">
    <property type="entry name" value="Proline-rich receptor-like protein kinase PERK4"/>
    <property type="match status" value="1"/>
</dbReference>
<feature type="region of interest" description="Disordered" evidence="13">
    <location>
        <begin position="1"/>
        <end position="234"/>
    </location>
</feature>
<name>A0A2K1JC34_PHYPA</name>
<dbReference type="EC" id="2.7.11.1" evidence="2"/>
<dbReference type="Gene3D" id="1.10.510.10">
    <property type="entry name" value="Transferase(Phosphotransferase) domain 1"/>
    <property type="match status" value="1"/>
</dbReference>
<dbReference type="PANTHER" id="PTHR47982">
    <property type="entry name" value="PROLINE-RICH RECEPTOR-LIKE PROTEIN KINASE PERK4"/>
    <property type="match status" value="1"/>
</dbReference>
<dbReference type="GO" id="GO:0005886">
    <property type="term" value="C:plasma membrane"/>
    <property type="evidence" value="ECO:0007669"/>
    <property type="project" value="UniProtKB-SubCell"/>
</dbReference>
<dbReference type="CDD" id="cd14066">
    <property type="entry name" value="STKc_IRAK"/>
    <property type="match status" value="1"/>
</dbReference>
<dbReference type="GO" id="GO:0005524">
    <property type="term" value="F:ATP binding"/>
    <property type="evidence" value="ECO:0007669"/>
    <property type="project" value="UniProtKB-UniRule"/>
</dbReference>
<evidence type="ECO:0000313" key="16">
    <source>
        <dbReference type="EMBL" id="PNR39077.1"/>
    </source>
</evidence>
<feature type="compositionally biased region" description="Pro residues" evidence="13">
    <location>
        <begin position="14"/>
        <end position="51"/>
    </location>
</feature>
<dbReference type="AlphaFoldDB" id="A0A2K1JC34"/>
<dbReference type="SMART" id="SM00220">
    <property type="entry name" value="S_TKc"/>
    <property type="match status" value="1"/>
</dbReference>
<feature type="compositionally biased region" description="Low complexity" evidence="13">
    <location>
        <begin position="753"/>
        <end position="765"/>
    </location>
</feature>
<keyword evidence="10 14" id="KW-1133">Transmembrane helix</keyword>
<evidence type="ECO:0000313" key="17">
    <source>
        <dbReference type="EnsemblPlants" id="Pp3c15_5330V3.1"/>
    </source>
</evidence>
<feature type="compositionally biased region" description="Low complexity" evidence="13">
    <location>
        <begin position="217"/>
        <end position="234"/>
    </location>
</feature>
<evidence type="ECO:0000256" key="7">
    <source>
        <dbReference type="ARBA" id="ARBA00022741"/>
    </source>
</evidence>
<feature type="compositionally biased region" description="Basic and acidic residues" evidence="13">
    <location>
        <begin position="695"/>
        <end position="722"/>
    </location>
</feature>
<protein>
    <recommendedName>
        <fullName evidence="2">non-specific serine/threonine protein kinase</fullName>
        <ecNumber evidence="2">2.7.11.1</ecNumber>
    </recommendedName>
</protein>
<feature type="compositionally biased region" description="Polar residues" evidence="13">
    <location>
        <begin position="680"/>
        <end position="692"/>
    </location>
</feature>
<gene>
    <name evidence="17" type="primary">LOC112292524</name>
    <name evidence="16" type="ORF">PHYPA_019355</name>
</gene>
<reference evidence="17" key="3">
    <citation type="submission" date="2020-12" db="UniProtKB">
        <authorList>
            <consortium name="EnsemblPlants"/>
        </authorList>
    </citation>
    <scope>IDENTIFICATION</scope>
</reference>
<evidence type="ECO:0000259" key="15">
    <source>
        <dbReference type="PROSITE" id="PS50011"/>
    </source>
</evidence>
<dbReference type="Proteomes" id="UP000006727">
    <property type="component" value="Chromosome 15"/>
</dbReference>
<dbReference type="RefSeq" id="XP_024396859.1">
    <property type="nucleotide sequence ID" value="XM_024541091.2"/>
</dbReference>
<keyword evidence="11 14" id="KW-0472">Membrane</keyword>
<dbReference type="PaxDb" id="3218-PP1S83_193V6.1"/>
<dbReference type="PROSITE" id="PS00107">
    <property type="entry name" value="PROTEIN_KINASE_ATP"/>
    <property type="match status" value="1"/>
</dbReference>
<dbReference type="STRING" id="3218.A0A2K1JC34"/>
<evidence type="ECO:0000256" key="4">
    <source>
        <dbReference type="ARBA" id="ARBA00022527"/>
    </source>
</evidence>
<evidence type="ECO:0000256" key="6">
    <source>
        <dbReference type="ARBA" id="ARBA00022692"/>
    </source>
</evidence>
<feature type="binding site" evidence="12">
    <location>
        <position position="373"/>
    </location>
    <ligand>
        <name>ATP</name>
        <dbReference type="ChEBI" id="CHEBI:30616"/>
    </ligand>
</feature>
<dbReference type="PANTHER" id="PTHR47982:SF44">
    <property type="entry name" value="PROLINE-RICH RECEPTOR-LIKE PROTEIN KINASE PERK13-RELATED"/>
    <property type="match status" value="1"/>
</dbReference>
<evidence type="ECO:0000313" key="18">
    <source>
        <dbReference type="Proteomes" id="UP000006727"/>
    </source>
</evidence>
<keyword evidence="5" id="KW-0808">Transferase</keyword>
<evidence type="ECO:0000256" key="14">
    <source>
        <dbReference type="SAM" id="Phobius"/>
    </source>
</evidence>
<evidence type="ECO:0000256" key="13">
    <source>
        <dbReference type="SAM" id="MobiDB-lite"/>
    </source>
</evidence>
<dbReference type="SMR" id="A0A2K1JC34"/>
<feature type="compositionally biased region" description="Low complexity" evidence="13">
    <location>
        <begin position="1"/>
        <end position="13"/>
    </location>
</feature>
<dbReference type="InterPro" id="IPR047117">
    <property type="entry name" value="PERK1-13-like"/>
</dbReference>
<evidence type="ECO:0000256" key="2">
    <source>
        <dbReference type="ARBA" id="ARBA00012513"/>
    </source>
</evidence>
<keyword evidence="7 12" id="KW-0547">Nucleotide-binding</keyword>
<evidence type="ECO:0000256" key="5">
    <source>
        <dbReference type="ARBA" id="ARBA00022679"/>
    </source>
</evidence>
<keyword evidence="6 14" id="KW-0812">Transmembrane</keyword>
<comment type="subcellular location">
    <subcellularLocation>
        <location evidence="1">Cell membrane</location>
        <topology evidence="1">Single-pass membrane protein</topology>
    </subcellularLocation>
</comment>
<keyword evidence="18" id="KW-1185">Reference proteome</keyword>
<evidence type="ECO:0000256" key="10">
    <source>
        <dbReference type="ARBA" id="ARBA00022989"/>
    </source>
</evidence>
<evidence type="ECO:0000256" key="3">
    <source>
        <dbReference type="ARBA" id="ARBA00022475"/>
    </source>
</evidence>
<dbReference type="PRINTS" id="PR01217">
    <property type="entry name" value="PRICHEXTENSN"/>
</dbReference>
<dbReference type="Gene3D" id="3.30.200.20">
    <property type="entry name" value="Phosphorylase Kinase, domain 1"/>
    <property type="match status" value="1"/>
</dbReference>
<organism evidence="16">
    <name type="scientific">Physcomitrium patens</name>
    <name type="common">Spreading-leaved earth moss</name>
    <name type="synonym">Physcomitrella patens</name>
    <dbReference type="NCBI Taxonomy" id="3218"/>
    <lineage>
        <taxon>Eukaryota</taxon>
        <taxon>Viridiplantae</taxon>
        <taxon>Streptophyta</taxon>
        <taxon>Embryophyta</taxon>
        <taxon>Bryophyta</taxon>
        <taxon>Bryophytina</taxon>
        <taxon>Bryopsida</taxon>
        <taxon>Funariidae</taxon>
        <taxon>Funariales</taxon>
        <taxon>Funariaceae</taxon>
        <taxon>Physcomitrium</taxon>
    </lineage>
</organism>
<dbReference type="KEGG" id="ppp:112292524"/>
<keyword evidence="3" id="KW-1003">Cell membrane</keyword>
<keyword evidence="9 12" id="KW-0067">ATP-binding</keyword>
<dbReference type="Gramene" id="Pp3c15_5330V3.2">
    <property type="protein sequence ID" value="Pp3c15_5330V3.2"/>
    <property type="gene ID" value="Pp3c15_5330"/>
</dbReference>
<feature type="compositionally biased region" description="Polar residues" evidence="13">
    <location>
        <begin position="728"/>
        <end position="738"/>
    </location>
</feature>
<dbReference type="OrthoDB" id="4062651at2759"/>
<dbReference type="Gramene" id="Pp3c15_5330V3.1">
    <property type="protein sequence ID" value="Pp3c15_5330V3.1"/>
    <property type="gene ID" value="Pp3c15_5330"/>
</dbReference>
<dbReference type="InterPro" id="IPR011009">
    <property type="entry name" value="Kinase-like_dom_sf"/>
</dbReference>
<feature type="domain" description="Protein kinase" evidence="15">
    <location>
        <begin position="345"/>
        <end position="627"/>
    </location>
</feature>
<dbReference type="EnsemblPlants" id="Pp3c15_5330V3.2">
    <property type="protein sequence ID" value="Pp3c15_5330V3.2"/>
    <property type="gene ID" value="Pp3c15_5330"/>
</dbReference>
<evidence type="ECO:0000256" key="12">
    <source>
        <dbReference type="PROSITE-ProRule" id="PRU10141"/>
    </source>
</evidence>
<feature type="compositionally biased region" description="Basic and acidic residues" evidence="13">
    <location>
        <begin position="790"/>
        <end position="801"/>
    </location>
</feature>
<keyword evidence="8" id="KW-0418">Kinase</keyword>